<proteinExistence type="predicted"/>
<reference evidence="2" key="1">
    <citation type="submission" date="2021-07" db="EMBL/GenBank/DDBJ databases">
        <authorList>
            <person name="Catto M.A."/>
            <person name="Jacobson A."/>
            <person name="Kennedy G."/>
            <person name="Labadie P."/>
            <person name="Hunt B.G."/>
            <person name="Srinivasan R."/>
        </authorList>
    </citation>
    <scope>NUCLEOTIDE SEQUENCE</scope>
    <source>
        <strain evidence="2">PL_HMW_Pooled</strain>
        <tissue evidence="2">Head</tissue>
    </source>
</reference>
<feature type="compositionally biased region" description="Acidic residues" evidence="1">
    <location>
        <begin position="160"/>
        <end position="181"/>
    </location>
</feature>
<sequence length="181" mass="21214">MVAMAHKKTVKKIDQKFLVPGHTHLECDSDHALIEEKKKQAQEIHVPRDWFQVVRRAMKRKVTAKKEKFVWRDVVWLQHRRDLPTGIIGFKKSFNDEEEFSYLDMRRKRKVNIVFPPLQPAQTGPNRISSKKKAGLLSMLHLIDPDCHAFYHSLATDDARPEDEDPDIFPDSDIEDSEEEE</sequence>
<dbReference type="Proteomes" id="UP001219518">
    <property type="component" value="Unassembled WGS sequence"/>
</dbReference>
<name>A0AAE1IYA4_9NEOP</name>
<accession>A0AAE1IYA4</accession>
<reference evidence="2" key="2">
    <citation type="journal article" date="2023" name="BMC Genomics">
        <title>Pest status, molecular evolution, and epigenetic factors derived from the genome assembly of Frankliniella fusca, a thysanopteran phytovirus vector.</title>
        <authorList>
            <person name="Catto M.A."/>
            <person name="Labadie P.E."/>
            <person name="Jacobson A.L."/>
            <person name="Kennedy G.G."/>
            <person name="Srinivasan R."/>
            <person name="Hunt B.G."/>
        </authorList>
    </citation>
    <scope>NUCLEOTIDE SEQUENCE</scope>
    <source>
        <strain evidence="2">PL_HMW_Pooled</strain>
    </source>
</reference>
<evidence type="ECO:0000256" key="1">
    <source>
        <dbReference type="SAM" id="MobiDB-lite"/>
    </source>
</evidence>
<feature type="region of interest" description="Disordered" evidence="1">
    <location>
        <begin position="154"/>
        <end position="181"/>
    </location>
</feature>
<gene>
    <name evidence="2" type="ORF">KUF71_017457</name>
</gene>
<dbReference type="EMBL" id="JAHWGI010001443">
    <property type="protein sequence ID" value="KAK3933196.1"/>
    <property type="molecule type" value="Genomic_DNA"/>
</dbReference>
<organism evidence="2 3">
    <name type="scientific">Frankliniella fusca</name>
    <dbReference type="NCBI Taxonomy" id="407009"/>
    <lineage>
        <taxon>Eukaryota</taxon>
        <taxon>Metazoa</taxon>
        <taxon>Ecdysozoa</taxon>
        <taxon>Arthropoda</taxon>
        <taxon>Hexapoda</taxon>
        <taxon>Insecta</taxon>
        <taxon>Pterygota</taxon>
        <taxon>Neoptera</taxon>
        <taxon>Paraneoptera</taxon>
        <taxon>Thysanoptera</taxon>
        <taxon>Terebrantia</taxon>
        <taxon>Thripoidea</taxon>
        <taxon>Thripidae</taxon>
        <taxon>Frankliniella</taxon>
    </lineage>
</organism>
<evidence type="ECO:0000313" key="2">
    <source>
        <dbReference type="EMBL" id="KAK3933196.1"/>
    </source>
</evidence>
<keyword evidence="3" id="KW-1185">Reference proteome</keyword>
<comment type="caution">
    <text evidence="2">The sequence shown here is derived from an EMBL/GenBank/DDBJ whole genome shotgun (WGS) entry which is preliminary data.</text>
</comment>
<dbReference type="AlphaFoldDB" id="A0AAE1IYA4"/>
<protein>
    <submittedName>
        <fullName evidence="2">Vacuolar membrane-associated protein IML1</fullName>
    </submittedName>
</protein>
<evidence type="ECO:0000313" key="3">
    <source>
        <dbReference type="Proteomes" id="UP001219518"/>
    </source>
</evidence>